<gene>
    <name evidence="5" type="ORF">CAOG_003726</name>
</gene>
<dbReference type="InterPro" id="IPR040040">
    <property type="entry name" value="ATG11"/>
</dbReference>
<dbReference type="GO" id="GO:1990316">
    <property type="term" value="C:Atg1/ULK1 kinase complex"/>
    <property type="evidence" value="ECO:0007669"/>
    <property type="project" value="TreeGrafter"/>
</dbReference>
<keyword evidence="2" id="KW-0175">Coiled coil</keyword>
<dbReference type="GO" id="GO:0061709">
    <property type="term" value="P:reticulophagy"/>
    <property type="evidence" value="ECO:0007669"/>
    <property type="project" value="TreeGrafter"/>
</dbReference>
<feature type="compositionally biased region" description="Low complexity" evidence="3">
    <location>
        <begin position="24"/>
        <end position="35"/>
    </location>
</feature>
<keyword evidence="1" id="KW-0072">Autophagy</keyword>
<dbReference type="GO" id="GO:0034045">
    <property type="term" value="C:phagophore assembly site membrane"/>
    <property type="evidence" value="ECO:0007669"/>
    <property type="project" value="TreeGrafter"/>
</dbReference>
<dbReference type="Proteomes" id="UP000008743">
    <property type="component" value="Unassembled WGS sequence"/>
</dbReference>
<dbReference type="Pfam" id="PF10377">
    <property type="entry name" value="ATG11"/>
    <property type="match status" value="1"/>
</dbReference>
<name>A0A0D2WPW0_CAPO3</name>
<dbReference type="InParanoid" id="A0A0D2WPW0"/>
<reference evidence="6" key="1">
    <citation type="submission" date="2011-02" db="EMBL/GenBank/DDBJ databases">
        <title>The Genome Sequence of Capsaspora owczarzaki ATCC 30864.</title>
        <authorList>
            <person name="Russ C."/>
            <person name="Cuomo C."/>
            <person name="Burger G."/>
            <person name="Gray M.W."/>
            <person name="Holland P.W.H."/>
            <person name="King N."/>
            <person name="Lang F.B.F."/>
            <person name="Roger A.J."/>
            <person name="Ruiz-Trillo I."/>
            <person name="Young S.K."/>
            <person name="Zeng Q."/>
            <person name="Gargeya S."/>
            <person name="Alvarado L."/>
            <person name="Berlin A."/>
            <person name="Chapman S.B."/>
            <person name="Chen Z."/>
            <person name="Freedman E."/>
            <person name="Gellesch M."/>
            <person name="Goldberg J."/>
            <person name="Griggs A."/>
            <person name="Gujja S."/>
            <person name="Heilman E."/>
            <person name="Heiman D."/>
            <person name="Howarth C."/>
            <person name="Mehta T."/>
            <person name="Neiman D."/>
            <person name="Pearson M."/>
            <person name="Roberts A."/>
            <person name="Saif S."/>
            <person name="Shea T."/>
            <person name="Shenoy N."/>
            <person name="Sisk P."/>
            <person name="Stolte C."/>
            <person name="Sykes S."/>
            <person name="White J."/>
            <person name="Yandava C."/>
            <person name="Haas B."/>
            <person name="Nusbaum C."/>
            <person name="Birren B."/>
        </authorList>
    </citation>
    <scope>NUCLEOTIDE SEQUENCE</scope>
    <source>
        <strain evidence="6">ATCC 30864</strain>
    </source>
</reference>
<dbReference type="InterPro" id="IPR019460">
    <property type="entry name" value="Atg11_C"/>
</dbReference>
<proteinExistence type="predicted"/>
<feature type="domain" description="Autophagy-related protein 11 C-terminal" evidence="4">
    <location>
        <begin position="327"/>
        <end position="426"/>
    </location>
</feature>
<sequence length="433" mass="46105">MSVTGGCSDEWCVVTERNAPEDAVQPQTKVQQQPTHAQPLRGKDDHERNGRDADELEQEPVAMEDDEEAILIYLPGEARRRNTTGGAADDGDDDDDDDDDNGDDDDGDDGVETDPTISASVVLSASAATPLMTEKAARSNTGVTSRSVVVGSLAAAAGIAALQASTLTTAEAAPALQKGAPSAASILGANADSPRNSSANNANNASSSSVAAATAKAVANAAALNAADKAASVAAATIERLTAERDDYCRRYENASRLLSVITNELSDRENERRTLTPAQLIHSWVASQRQKPTFDVDSADCVGRLTAATIDMIRDRNELLRRTIETAQRNDDNRPRLAFSNLTVGDLVVFFPTTHGHYIAFSQQPRYYLSQESIKAFDGSRTSGSRRDYLLGEIIQISEHVADDSSPDGNPYKLPANVRYHTIIAALASSAS</sequence>
<dbReference type="PANTHER" id="PTHR13222:SF1">
    <property type="entry name" value="RB1-INDUCIBLE COILED-COIL PROTEIN 1"/>
    <property type="match status" value="1"/>
</dbReference>
<feature type="compositionally biased region" description="Acidic residues" evidence="3">
    <location>
        <begin position="89"/>
        <end position="112"/>
    </location>
</feature>
<feature type="region of interest" description="Disordered" evidence="3">
    <location>
        <begin position="18"/>
        <end position="122"/>
    </location>
</feature>
<dbReference type="GO" id="GO:0019901">
    <property type="term" value="F:protein kinase binding"/>
    <property type="evidence" value="ECO:0007669"/>
    <property type="project" value="TreeGrafter"/>
</dbReference>
<dbReference type="AlphaFoldDB" id="A0A0D2WPW0"/>
<dbReference type="GO" id="GO:0060090">
    <property type="term" value="F:molecular adaptor activity"/>
    <property type="evidence" value="ECO:0007669"/>
    <property type="project" value="TreeGrafter"/>
</dbReference>
<evidence type="ECO:0000259" key="4">
    <source>
        <dbReference type="Pfam" id="PF10377"/>
    </source>
</evidence>
<accession>A0A0D2WPW0</accession>
<evidence type="ECO:0000256" key="2">
    <source>
        <dbReference type="ARBA" id="ARBA00023054"/>
    </source>
</evidence>
<dbReference type="GO" id="GO:0034517">
    <property type="term" value="P:ribophagy"/>
    <property type="evidence" value="ECO:0007669"/>
    <property type="project" value="TreeGrafter"/>
</dbReference>
<organism evidence="5 6">
    <name type="scientific">Capsaspora owczarzaki (strain ATCC 30864)</name>
    <dbReference type="NCBI Taxonomy" id="595528"/>
    <lineage>
        <taxon>Eukaryota</taxon>
        <taxon>Filasterea</taxon>
        <taxon>Capsaspora</taxon>
    </lineage>
</organism>
<evidence type="ECO:0000313" key="6">
    <source>
        <dbReference type="Proteomes" id="UP000008743"/>
    </source>
</evidence>
<dbReference type="GO" id="GO:0000045">
    <property type="term" value="P:autophagosome assembly"/>
    <property type="evidence" value="ECO:0007669"/>
    <property type="project" value="InterPro"/>
</dbReference>
<protein>
    <recommendedName>
        <fullName evidence="4">Autophagy-related protein 11 C-terminal domain-containing protein</fullName>
    </recommendedName>
</protein>
<feature type="compositionally biased region" description="Acidic residues" evidence="3">
    <location>
        <begin position="54"/>
        <end position="69"/>
    </location>
</feature>
<dbReference type="PANTHER" id="PTHR13222">
    <property type="entry name" value="RB1-INDUCIBLE COILED-COIL"/>
    <property type="match status" value="1"/>
</dbReference>
<evidence type="ECO:0000313" key="5">
    <source>
        <dbReference type="EMBL" id="KJE92828.1"/>
    </source>
</evidence>
<evidence type="ECO:0000256" key="1">
    <source>
        <dbReference type="ARBA" id="ARBA00023006"/>
    </source>
</evidence>
<evidence type="ECO:0000256" key="3">
    <source>
        <dbReference type="SAM" id="MobiDB-lite"/>
    </source>
</evidence>
<feature type="compositionally biased region" description="Basic and acidic residues" evidence="3">
    <location>
        <begin position="41"/>
        <end position="53"/>
    </location>
</feature>
<dbReference type="eggNOG" id="ENOG502SDRJ">
    <property type="taxonomic scope" value="Eukaryota"/>
</dbReference>
<dbReference type="GO" id="GO:0000422">
    <property type="term" value="P:autophagy of mitochondrion"/>
    <property type="evidence" value="ECO:0007669"/>
    <property type="project" value="TreeGrafter"/>
</dbReference>
<keyword evidence="6" id="KW-1185">Reference proteome</keyword>
<dbReference type="RefSeq" id="XP_004363454.1">
    <property type="nucleotide sequence ID" value="XM_004363397.2"/>
</dbReference>
<dbReference type="GO" id="GO:0034727">
    <property type="term" value="P:piecemeal microautophagy of the nucleus"/>
    <property type="evidence" value="ECO:0007669"/>
    <property type="project" value="TreeGrafter"/>
</dbReference>
<dbReference type="OrthoDB" id="447953at2759"/>
<dbReference type="EMBL" id="KE346364">
    <property type="protein sequence ID" value="KJE92828.1"/>
    <property type="molecule type" value="Genomic_DNA"/>
</dbReference>